<comment type="caution">
    <text evidence="1">The sequence shown here is derived from an EMBL/GenBank/DDBJ whole genome shotgun (WGS) entry which is preliminary data.</text>
</comment>
<dbReference type="AlphaFoldDB" id="A0A3R9P2T5"/>
<organism evidence="1 2">
    <name type="scientific">Hymenobacter rigui</name>
    <dbReference type="NCBI Taxonomy" id="334424"/>
    <lineage>
        <taxon>Bacteria</taxon>
        <taxon>Pseudomonadati</taxon>
        <taxon>Bacteroidota</taxon>
        <taxon>Cytophagia</taxon>
        <taxon>Cytophagales</taxon>
        <taxon>Hymenobacteraceae</taxon>
        <taxon>Hymenobacter</taxon>
    </lineage>
</organism>
<dbReference type="Proteomes" id="UP000273500">
    <property type="component" value="Unassembled WGS sequence"/>
</dbReference>
<gene>
    <name evidence="1" type="ORF">EI291_14520</name>
</gene>
<evidence type="ECO:0000313" key="2">
    <source>
        <dbReference type="Proteomes" id="UP000273500"/>
    </source>
</evidence>
<name>A0A3R9P2T5_9BACT</name>
<evidence type="ECO:0000313" key="1">
    <source>
        <dbReference type="EMBL" id="RSK47472.1"/>
    </source>
</evidence>
<dbReference type="RefSeq" id="WP_125421294.1">
    <property type="nucleotide sequence ID" value="NZ_RWIT01000008.1"/>
</dbReference>
<accession>A0A3R9P2T5</accession>
<proteinExistence type="predicted"/>
<dbReference type="OrthoDB" id="923517at2"/>
<reference evidence="1 2" key="1">
    <citation type="submission" date="2018-12" db="EMBL/GenBank/DDBJ databases">
        <authorList>
            <person name="Feng G."/>
            <person name="Zhu H."/>
        </authorList>
    </citation>
    <scope>NUCLEOTIDE SEQUENCE [LARGE SCALE GENOMIC DNA]</scope>
    <source>
        <strain evidence="1 2">KCTC 12533</strain>
    </source>
</reference>
<sequence>MELQDRPKSAAELRAELLALEQSAPSDYLEVRGAHRRNLINQLVLEGDISNRATLARFKDPVVMVEWYSKTNTLLANKSYPVYELLPAQGTVHFKLKTQAPSEVKSVGMTIADATAVD</sequence>
<keyword evidence="2" id="KW-1185">Reference proteome</keyword>
<protein>
    <submittedName>
        <fullName evidence="1">Uncharacterized protein</fullName>
    </submittedName>
</protein>
<dbReference type="EMBL" id="RWIT01000008">
    <property type="protein sequence ID" value="RSK47472.1"/>
    <property type="molecule type" value="Genomic_DNA"/>
</dbReference>